<gene>
    <name evidence="2" type="ORF">BDK51DRAFT_28224</name>
</gene>
<feature type="compositionally biased region" description="Basic and acidic residues" evidence="1">
    <location>
        <begin position="191"/>
        <end position="201"/>
    </location>
</feature>
<protein>
    <submittedName>
        <fullName evidence="2">Uncharacterized protein</fullName>
    </submittedName>
</protein>
<name>A0A4P9WIG6_9FUNG</name>
<reference evidence="3" key="1">
    <citation type="journal article" date="2018" name="Nat. Microbiol.">
        <title>Leveraging single-cell genomics to expand the fungal tree of life.</title>
        <authorList>
            <person name="Ahrendt S.R."/>
            <person name="Quandt C.A."/>
            <person name="Ciobanu D."/>
            <person name="Clum A."/>
            <person name="Salamov A."/>
            <person name="Andreopoulos B."/>
            <person name="Cheng J.F."/>
            <person name="Woyke T."/>
            <person name="Pelin A."/>
            <person name="Henrissat B."/>
            <person name="Reynolds N.K."/>
            <person name="Benny G.L."/>
            <person name="Smith M.E."/>
            <person name="James T.Y."/>
            <person name="Grigoriev I.V."/>
        </authorList>
    </citation>
    <scope>NUCLEOTIDE SEQUENCE [LARGE SCALE GENOMIC DNA]</scope>
</reference>
<evidence type="ECO:0000313" key="2">
    <source>
        <dbReference type="EMBL" id="RKO92212.1"/>
    </source>
</evidence>
<feature type="region of interest" description="Disordered" evidence="1">
    <location>
        <begin position="101"/>
        <end position="139"/>
    </location>
</feature>
<dbReference type="EMBL" id="KZ994734">
    <property type="protein sequence ID" value="RKO92212.1"/>
    <property type="molecule type" value="Genomic_DNA"/>
</dbReference>
<accession>A0A4P9WIG6</accession>
<dbReference type="Proteomes" id="UP000269721">
    <property type="component" value="Unassembled WGS sequence"/>
</dbReference>
<sequence>MVAASVCVSRSRPPAHRGGIRKQHALFFGVECLLDGEKDEECRGVLVGAVRWCVHQAVPGEDPSGEIRAEGPKRGRQELKMKLSRTRSRWRSPFYPALPPSVGFVQKDSPGQSPSTHERAEREESVCPMPEPLTFQPSPNFLTAETEGGVGKRWVWGLCEWGVGIGEWGVGRGAWGVPSSDRKRGRRRARVERGEFPDHIPHTPTCIS</sequence>
<feature type="region of interest" description="Disordered" evidence="1">
    <location>
        <begin position="61"/>
        <end position="81"/>
    </location>
</feature>
<feature type="region of interest" description="Disordered" evidence="1">
    <location>
        <begin position="176"/>
        <end position="208"/>
    </location>
</feature>
<evidence type="ECO:0000256" key="1">
    <source>
        <dbReference type="SAM" id="MobiDB-lite"/>
    </source>
</evidence>
<organism evidence="2 3">
    <name type="scientific">Blyttiomyces helicus</name>
    <dbReference type="NCBI Taxonomy" id="388810"/>
    <lineage>
        <taxon>Eukaryota</taxon>
        <taxon>Fungi</taxon>
        <taxon>Fungi incertae sedis</taxon>
        <taxon>Chytridiomycota</taxon>
        <taxon>Chytridiomycota incertae sedis</taxon>
        <taxon>Chytridiomycetes</taxon>
        <taxon>Chytridiomycetes incertae sedis</taxon>
        <taxon>Blyttiomyces</taxon>
    </lineage>
</organism>
<feature type="compositionally biased region" description="Basic and acidic residues" evidence="1">
    <location>
        <begin position="116"/>
        <end position="125"/>
    </location>
</feature>
<feature type="compositionally biased region" description="Basic and acidic residues" evidence="1">
    <location>
        <begin position="65"/>
        <end position="81"/>
    </location>
</feature>
<keyword evidence="3" id="KW-1185">Reference proteome</keyword>
<proteinExistence type="predicted"/>
<evidence type="ECO:0000313" key="3">
    <source>
        <dbReference type="Proteomes" id="UP000269721"/>
    </source>
</evidence>
<dbReference type="AlphaFoldDB" id="A0A4P9WIG6"/>